<dbReference type="RefSeq" id="WP_087507287.1">
    <property type="nucleotide sequence ID" value="NZ_BMDX01000024.1"/>
</dbReference>
<feature type="domain" description="BFD-like [2Fe-2S]-binding" evidence="10">
    <location>
        <begin position="2"/>
        <end position="50"/>
    </location>
</feature>
<evidence type="ECO:0000256" key="9">
    <source>
        <dbReference type="ARBA" id="ARBA00046332"/>
    </source>
</evidence>
<comment type="similarity">
    <text evidence="9">Belongs to the Bfd family.</text>
</comment>
<dbReference type="EMBL" id="BMDX01000024">
    <property type="protein sequence ID" value="GGA88199.1"/>
    <property type="molecule type" value="Genomic_DNA"/>
</dbReference>
<accession>A0A8J2U9M8</accession>
<proteinExistence type="inferred from homology"/>
<keyword evidence="5" id="KW-0408">Iron</keyword>
<dbReference type="Gene3D" id="1.10.10.1100">
    <property type="entry name" value="BFD-like [2Fe-2S]-binding domain"/>
    <property type="match status" value="1"/>
</dbReference>
<evidence type="ECO:0000259" key="10">
    <source>
        <dbReference type="Pfam" id="PF04324"/>
    </source>
</evidence>
<evidence type="ECO:0000256" key="8">
    <source>
        <dbReference type="ARBA" id="ARBA00039386"/>
    </source>
</evidence>
<evidence type="ECO:0000256" key="2">
    <source>
        <dbReference type="ARBA" id="ARBA00022714"/>
    </source>
</evidence>
<evidence type="ECO:0000256" key="1">
    <source>
        <dbReference type="ARBA" id="ARBA00022448"/>
    </source>
</evidence>
<dbReference type="PANTHER" id="PTHR37424:SF1">
    <property type="entry name" value="BACTERIOFERRITIN-ASSOCIATED FERREDOXIN"/>
    <property type="match status" value="1"/>
</dbReference>
<evidence type="ECO:0000256" key="4">
    <source>
        <dbReference type="ARBA" id="ARBA00022982"/>
    </source>
</evidence>
<dbReference type="AlphaFoldDB" id="A0A8J2U9M8"/>
<dbReference type="OrthoDB" id="9815350at2"/>
<gene>
    <name evidence="11" type="ORF">GCM10011369_32920</name>
</gene>
<keyword evidence="1" id="KW-0813">Transport</keyword>
<dbReference type="Proteomes" id="UP000619743">
    <property type="component" value="Unassembled WGS sequence"/>
</dbReference>
<dbReference type="GO" id="GO:0051537">
    <property type="term" value="F:2 iron, 2 sulfur cluster binding"/>
    <property type="evidence" value="ECO:0007669"/>
    <property type="project" value="UniProtKB-KW"/>
</dbReference>
<protein>
    <recommendedName>
        <fullName evidence="8">Bacterioferritin-associated ferredoxin</fullName>
    </recommendedName>
</protein>
<comment type="cofactor">
    <cofactor evidence="7">
        <name>[2Fe-2S] cluster</name>
        <dbReference type="ChEBI" id="CHEBI:190135"/>
    </cofactor>
</comment>
<dbReference type="PANTHER" id="PTHR37424">
    <property type="entry name" value="BACTERIOFERRITIN-ASSOCIATED FERREDOXIN"/>
    <property type="match status" value="1"/>
</dbReference>
<dbReference type="InterPro" id="IPR041854">
    <property type="entry name" value="BFD-like_2Fe2S-bd_dom_sf"/>
</dbReference>
<keyword evidence="12" id="KW-1185">Reference proteome</keyword>
<evidence type="ECO:0000256" key="7">
    <source>
        <dbReference type="ARBA" id="ARBA00034078"/>
    </source>
</evidence>
<comment type="caution">
    <text evidence="11">The sequence shown here is derived from an EMBL/GenBank/DDBJ whole genome shotgun (WGS) entry which is preliminary data.</text>
</comment>
<sequence>MYVCLCHGITDKDIREAVAGGATRMSEIKRSLKASTQCGSCAMQTAAVLRDELAKTDTPFYDAA</sequence>
<evidence type="ECO:0000313" key="11">
    <source>
        <dbReference type="EMBL" id="GGA88199.1"/>
    </source>
</evidence>
<evidence type="ECO:0000256" key="3">
    <source>
        <dbReference type="ARBA" id="ARBA00022723"/>
    </source>
</evidence>
<dbReference type="InterPro" id="IPR052371">
    <property type="entry name" value="BFD-associated_ferredoxin"/>
</dbReference>
<evidence type="ECO:0000256" key="5">
    <source>
        <dbReference type="ARBA" id="ARBA00023004"/>
    </source>
</evidence>
<reference evidence="12" key="1">
    <citation type="journal article" date="2019" name="Int. J. Syst. Evol. Microbiol.">
        <title>The Global Catalogue of Microorganisms (GCM) 10K type strain sequencing project: providing services to taxonomists for standard genome sequencing and annotation.</title>
        <authorList>
            <consortium name="The Broad Institute Genomics Platform"/>
            <consortium name="The Broad Institute Genome Sequencing Center for Infectious Disease"/>
            <person name="Wu L."/>
            <person name="Ma J."/>
        </authorList>
    </citation>
    <scope>NUCLEOTIDE SEQUENCE [LARGE SCALE GENOMIC DNA]</scope>
    <source>
        <strain evidence="12">CGMCC 1.10130</strain>
    </source>
</reference>
<keyword evidence="6" id="KW-0411">Iron-sulfur</keyword>
<organism evidence="11 12">
    <name type="scientific">Neiella marina</name>
    <dbReference type="NCBI Taxonomy" id="508461"/>
    <lineage>
        <taxon>Bacteria</taxon>
        <taxon>Pseudomonadati</taxon>
        <taxon>Pseudomonadota</taxon>
        <taxon>Gammaproteobacteria</taxon>
        <taxon>Alteromonadales</taxon>
        <taxon>Echinimonadaceae</taxon>
        <taxon>Neiella</taxon>
    </lineage>
</organism>
<evidence type="ECO:0000313" key="12">
    <source>
        <dbReference type="Proteomes" id="UP000619743"/>
    </source>
</evidence>
<keyword evidence="2" id="KW-0001">2Fe-2S</keyword>
<keyword evidence="4" id="KW-0249">Electron transport</keyword>
<evidence type="ECO:0000256" key="6">
    <source>
        <dbReference type="ARBA" id="ARBA00023014"/>
    </source>
</evidence>
<dbReference type="GO" id="GO:0046872">
    <property type="term" value="F:metal ion binding"/>
    <property type="evidence" value="ECO:0007669"/>
    <property type="project" value="UniProtKB-KW"/>
</dbReference>
<name>A0A8J2U9M8_9GAMM</name>
<dbReference type="Pfam" id="PF04324">
    <property type="entry name" value="Fer2_BFD"/>
    <property type="match status" value="1"/>
</dbReference>
<keyword evidence="3" id="KW-0479">Metal-binding</keyword>
<dbReference type="InterPro" id="IPR007419">
    <property type="entry name" value="BFD-like_2Fe2S-bd_dom"/>
</dbReference>